<reference evidence="2" key="1">
    <citation type="journal article" date="2019" name="Int. J. Syst. Evol. Microbiol.">
        <title>The Global Catalogue of Microorganisms (GCM) 10K type strain sequencing project: providing services to taxonomists for standard genome sequencing and annotation.</title>
        <authorList>
            <consortium name="The Broad Institute Genomics Platform"/>
            <consortium name="The Broad Institute Genome Sequencing Center for Infectious Disease"/>
            <person name="Wu L."/>
            <person name="Ma J."/>
        </authorList>
    </citation>
    <scope>NUCLEOTIDE SEQUENCE [LARGE SCALE GENOMIC DNA]</scope>
    <source>
        <strain evidence="2">JCM 13006</strain>
    </source>
</reference>
<gene>
    <name evidence="1" type="ORF">GCM10023235_77150</name>
</gene>
<dbReference type="Proteomes" id="UP001501752">
    <property type="component" value="Unassembled WGS sequence"/>
</dbReference>
<comment type="caution">
    <text evidence="1">The sequence shown here is derived from an EMBL/GenBank/DDBJ whole genome shotgun (WGS) entry which is preliminary data.</text>
</comment>
<organism evidence="1 2">
    <name type="scientific">Kitasatospora terrestris</name>
    <dbReference type="NCBI Taxonomy" id="258051"/>
    <lineage>
        <taxon>Bacteria</taxon>
        <taxon>Bacillati</taxon>
        <taxon>Actinomycetota</taxon>
        <taxon>Actinomycetes</taxon>
        <taxon>Kitasatosporales</taxon>
        <taxon>Streptomycetaceae</taxon>
        <taxon>Kitasatospora</taxon>
    </lineage>
</organism>
<dbReference type="RefSeq" id="WP_345701583.1">
    <property type="nucleotide sequence ID" value="NZ_BAABIS010000001.1"/>
</dbReference>
<sequence>MDASRTKATEVLQAAPGEGNAMGDVVITGVPRTTTGGLHAAIVTITNSTNATASYAVQVAFKDEAGQVADTTVVWAENLAAGQKAQPVAFSRKPADMKLVAVVTKAQRY</sequence>
<protein>
    <submittedName>
        <fullName evidence="1">Uncharacterized protein</fullName>
    </submittedName>
</protein>
<keyword evidence="2" id="KW-1185">Reference proteome</keyword>
<name>A0ABP9ESZ7_9ACTN</name>
<accession>A0ABP9ESZ7</accession>
<dbReference type="EMBL" id="BAABIS010000001">
    <property type="protein sequence ID" value="GAA4884773.1"/>
    <property type="molecule type" value="Genomic_DNA"/>
</dbReference>
<proteinExistence type="predicted"/>
<evidence type="ECO:0000313" key="1">
    <source>
        <dbReference type="EMBL" id="GAA4884773.1"/>
    </source>
</evidence>
<evidence type="ECO:0000313" key="2">
    <source>
        <dbReference type="Proteomes" id="UP001501752"/>
    </source>
</evidence>